<comment type="catalytic activity">
    <reaction evidence="1">
        <text>Endonucleolytic cleavage of DNA to give random double-stranded fragments with terminal 5'-phosphates, ATP is simultaneously hydrolyzed.</text>
        <dbReference type="EC" id="3.1.21.3"/>
    </reaction>
</comment>
<dbReference type="eggNOG" id="COG0610">
    <property type="taxonomic scope" value="Bacteria"/>
</dbReference>
<dbReference type="EC" id="3.1.21.3" evidence="3"/>
<dbReference type="GO" id="GO:0009307">
    <property type="term" value="P:DNA restriction-modification system"/>
    <property type="evidence" value="ECO:0007669"/>
    <property type="project" value="UniProtKB-KW"/>
</dbReference>
<dbReference type="Gene3D" id="3.90.1570.50">
    <property type="match status" value="1"/>
</dbReference>
<keyword evidence="7" id="KW-0255">Endonuclease</keyword>
<name>C5DAW9_GEOSW</name>
<evidence type="ECO:0000256" key="4">
    <source>
        <dbReference type="ARBA" id="ARBA00022722"/>
    </source>
</evidence>
<dbReference type="KEGG" id="gwc:GWCH70_1647"/>
<dbReference type="GO" id="GO:0009035">
    <property type="term" value="F:type I site-specific deoxyribonuclease activity"/>
    <property type="evidence" value="ECO:0007669"/>
    <property type="project" value="UniProtKB-EC"/>
</dbReference>
<feature type="domain" description="Helicase ATP-binding" evidence="11">
    <location>
        <begin position="247"/>
        <end position="405"/>
    </location>
</feature>
<dbReference type="AlphaFoldDB" id="C5DAW9"/>
<evidence type="ECO:0000256" key="10">
    <source>
        <dbReference type="ARBA" id="ARBA00023125"/>
    </source>
</evidence>
<dbReference type="STRING" id="471223.GWCH70_1647"/>
<keyword evidence="6" id="KW-0680">Restriction system</keyword>
<evidence type="ECO:0000256" key="7">
    <source>
        <dbReference type="ARBA" id="ARBA00022759"/>
    </source>
</evidence>
<evidence type="ECO:0000256" key="2">
    <source>
        <dbReference type="ARBA" id="ARBA00008598"/>
    </source>
</evidence>
<dbReference type="InterPro" id="IPR027417">
    <property type="entry name" value="P-loop_NTPase"/>
</dbReference>
<dbReference type="PROSITE" id="PS51192">
    <property type="entry name" value="HELICASE_ATP_BIND_1"/>
    <property type="match status" value="1"/>
</dbReference>
<evidence type="ECO:0000256" key="8">
    <source>
        <dbReference type="ARBA" id="ARBA00022801"/>
    </source>
</evidence>
<dbReference type="InterPro" id="IPR040980">
    <property type="entry name" value="SWI2_SNF2"/>
</dbReference>
<dbReference type="EMBL" id="CP001638">
    <property type="protein sequence ID" value="ACS24433.1"/>
    <property type="molecule type" value="Genomic_DNA"/>
</dbReference>
<evidence type="ECO:0000256" key="9">
    <source>
        <dbReference type="ARBA" id="ARBA00022840"/>
    </source>
</evidence>
<accession>C5DAW9</accession>
<evidence type="ECO:0000256" key="5">
    <source>
        <dbReference type="ARBA" id="ARBA00022741"/>
    </source>
</evidence>
<sequence>MFVEHNLNLKSILTEQGFNYYVSKDMETNLSVEGILTEEFVNSITKINPFINKSEAFSLMKEKFSGTSQSVFTNKTFIKTLQEGLPKKINGKIKNIRFIDLENLNNNQFSVIEEYRFEKNGRTTIVDFVLCVNGLPIIIIEKTSAVEHGFMRLKRYMEDVPIFAICELFSVIIDGITVRYAMISDFAERNEYEISSFDTFVKEMLTPISLLELIKDYTIFLDNNGVSRKFIFKDYQRRAISKTIHKLITTTEKRVGIINQQFGTGQTLTLLHLARNILTSRSLNSPKVLIVTDRISKSEQLLHVFHSTYGLIAQIAKSSDDLYALLHNESVPIIFTTVQKFREEYKIDEEIIVIVDNCHRTQTGSFALNMRNAIPNARIIGITSLTVTKKIKQLFGEVIEQFTMEDAIQRGLMLPVYYENRVDFKSNLIVLDTDEETSHLEVKKKAFDIINHFNSHCQSNSSKGLLITKNRLDAIRYKAIFDEINHIEAALYISVHQHDSQEIKRILENKNEVLQRFCNEEDNLKILITCSAIPASLPFVQIAYLDKFISENLMQEIIGLLGMRYKDKQYGLIVDYDGRNNVTIIQKIKCIDSVDTKGGKQWEY</sequence>
<dbReference type="CDD" id="cd22332">
    <property type="entry name" value="HsdR_N"/>
    <property type="match status" value="1"/>
</dbReference>
<dbReference type="Gene3D" id="3.40.50.300">
    <property type="entry name" value="P-loop containing nucleotide triphosphate hydrolases"/>
    <property type="match status" value="1"/>
</dbReference>
<evidence type="ECO:0000256" key="1">
    <source>
        <dbReference type="ARBA" id="ARBA00000851"/>
    </source>
</evidence>
<dbReference type="OrthoDB" id="9758243at2"/>
<evidence type="ECO:0000313" key="12">
    <source>
        <dbReference type="EMBL" id="ACS24433.1"/>
    </source>
</evidence>
<dbReference type="GO" id="GO:0005524">
    <property type="term" value="F:ATP binding"/>
    <property type="evidence" value="ECO:0007669"/>
    <property type="project" value="UniProtKB-KW"/>
</dbReference>
<reference evidence="12" key="1">
    <citation type="submission" date="2009-06" db="EMBL/GenBank/DDBJ databases">
        <title>Complete sequence of chromosome of Geopacillus sp. WCH70.</title>
        <authorList>
            <consortium name="US DOE Joint Genome Institute"/>
            <person name="Lucas S."/>
            <person name="Copeland A."/>
            <person name="Lapidus A."/>
            <person name="Glavina del Rio T."/>
            <person name="Dalin E."/>
            <person name="Tice H."/>
            <person name="Bruce D."/>
            <person name="Goodwin L."/>
            <person name="Pitluck S."/>
            <person name="Chertkov O."/>
            <person name="Brettin T."/>
            <person name="Detter J.C."/>
            <person name="Han C."/>
            <person name="Larimer F."/>
            <person name="Land M."/>
            <person name="Hauser L."/>
            <person name="Kyrpides N."/>
            <person name="Mikhailova N."/>
            <person name="Brumm P."/>
            <person name="Mead D.A."/>
            <person name="Richardson P."/>
        </authorList>
    </citation>
    <scope>NUCLEOTIDE SEQUENCE [LARGE SCALE GENOMIC DNA]</scope>
    <source>
        <strain evidence="12">WCH70</strain>
    </source>
</reference>
<keyword evidence="4" id="KW-0540">Nuclease</keyword>
<organism evidence="12">
    <name type="scientific">Geobacillus sp. (strain WCH70)</name>
    <dbReference type="NCBI Taxonomy" id="471223"/>
    <lineage>
        <taxon>Bacteria</taxon>
        <taxon>Bacillati</taxon>
        <taxon>Bacillota</taxon>
        <taxon>Bacilli</taxon>
        <taxon>Bacillales</taxon>
        <taxon>Anoxybacillaceae</taxon>
        <taxon>Geobacillus</taxon>
    </lineage>
</organism>
<protein>
    <recommendedName>
        <fullName evidence="3">type I site-specific deoxyribonuclease</fullName>
        <ecNumber evidence="3">3.1.21.3</ecNumber>
    </recommendedName>
</protein>
<proteinExistence type="inferred from homology"/>
<evidence type="ECO:0000256" key="3">
    <source>
        <dbReference type="ARBA" id="ARBA00012654"/>
    </source>
</evidence>
<dbReference type="SUPFAM" id="SSF52540">
    <property type="entry name" value="P-loop containing nucleoside triphosphate hydrolases"/>
    <property type="match status" value="1"/>
</dbReference>
<dbReference type="InterPro" id="IPR014001">
    <property type="entry name" value="Helicase_ATP-bd"/>
</dbReference>
<keyword evidence="8" id="KW-0378">Hydrolase</keyword>
<dbReference type="Pfam" id="PF04313">
    <property type="entry name" value="HSDR_N"/>
    <property type="match status" value="1"/>
</dbReference>
<comment type="similarity">
    <text evidence="2">Belongs to the HsdR family.</text>
</comment>
<evidence type="ECO:0000259" key="11">
    <source>
        <dbReference type="PROSITE" id="PS51192"/>
    </source>
</evidence>
<dbReference type="HOGENOM" id="CLU_451832_0_0_9"/>
<gene>
    <name evidence="12" type="ordered locus">GWCH70_1647</name>
</gene>
<dbReference type="InterPro" id="IPR007409">
    <property type="entry name" value="Restrct_endonuc_type1_HsdR_N"/>
</dbReference>
<dbReference type="InterPro" id="IPR051268">
    <property type="entry name" value="Type-I_R_enzyme_R_subunit"/>
</dbReference>
<dbReference type="PANTHER" id="PTHR30195:SF16">
    <property type="entry name" value="TYPE I RESTRICTION ENZYME ENDONUCLEASE SUBUNIT"/>
    <property type="match status" value="1"/>
</dbReference>
<dbReference type="GO" id="GO:0003677">
    <property type="term" value="F:DNA binding"/>
    <property type="evidence" value="ECO:0007669"/>
    <property type="project" value="UniProtKB-KW"/>
</dbReference>
<keyword evidence="9" id="KW-0067">ATP-binding</keyword>
<evidence type="ECO:0000256" key="6">
    <source>
        <dbReference type="ARBA" id="ARBA00022747"/>
    </source>
</evidence>
<dbReference type="Pfam" id="PF18766">
    <property type="entry name" value="SWI2_SNF2"/>
    <property type="match status" value="1"/>
</dbReference>
<keyword evidence="10" id="KW-0238">DNA-binding</keyword>
<keyword evidence="5" id="KW-0547">Nucleotide-binding</keyword>
<dbReference type="PANTHER" id="PTHR30195">
    <property type="entry name" value="TYPE I SITE-SPECIFIC DEOXYRIBONUCLEASE PROTEIN SUBUNIT M AND R"/>
    <property type="match status" value="1"/>
</dbReference>